<proteinExistence type="predicted"/>
<comment type="caution">
    <text evidence="3">The sequence shown here is derived from an EMBL/GenBank/DDBJ whole genome shotgun (WGS) entry which is preliminary data.</text>
</comment>
<dbReference type="Proteomes" id="UP001597233">
    <property type="component" value="Unassembled WGS sequence"/>
</dbReference>
<accession>A0ABW4RED0</accession>
<dbReference type="RefSeq" id="WP_347324161.1">
    <property type="nucleotide sequence ID" value="NZ_JBCGUH010000003.1"/>
</dbReference>
<evidence type="ECO:0000313" key="3">
    <source>
        <dbReference type="EMBL" id="MFD1884507.1"/>
    </source>
</evidence>
<protein>
    <submittedName>
        <fullName evidence="3">Glycoside hydrolase family 88 protein</fullName>
    </submittedName>
</protein>
<name>A0ABW4RED0_9BACL</name>
<gene>
    <name evidence="3" type="ORF">ACFSC9_03140</name>
</gene>
<dbReference type="InterPro" id="IPR012341">
    <property type="entry name" value="6hp_glycosidase-like_sf"/>
</dbReference>
<evidence type="ECO:0000313" key="4">
    <source>
        <dbReference type="Proteomes" id="UP001597233"/>
    </source>
</evidence>
<reference evidence="4" key="1">
    <citation type="journal article" date="2019" name="Int. J. Syst. Evol. Microbiol.">
        <title>The Global Catalogue of Microorganisms (GCM) 10K type strain sequencing project: providing services to taxonomists for standard genome sequencing and annotation.</title>
        <authorList>
            <consortium name="The Broad Institute Genomics Platform"/>
            <consortium name="The Broad Institute Genome Sequencing Center for Infectious Disease"/>
            <person name="Wu L."/>
            <person name="Ma J."/>
        </authorList>
    </citation>
    <scope>NUCLEOTIDE SEQUENCE [LARGE SCALE GENOMIC DNA]</scope>
    <source>
        <strain evidence="4">CCUG 54950</strain>
    </source>
</reference>
<organism evidence="3 4">
    <name type="scientific">Paenibacillus wenxiniae</name>
    <dbReference type="NCBI Taxonomy" id="1636843"/>
    <lineage>
        <taxon>Bacteria</taxon>
        <taxon>Bacillati</taxon>
        <taxon>Bacillota</taxon>
        <taxon>Bacilli</taxon>
        <taxon>Bacillales</taxon>
        <taxon>Paenibacillaceae</taxon>
        <taxon>Paenibacillus</taxon>
    </lineage>
</organism>
<dbReference type="PANTHER" id="PTHR33886">
    <property type="entry name" value="UNSATURATED RHAMNOGALACTURONAN HYDROLASE (EUROFUNG)"/>
    <property type="match status" value="1"/>
</dbReference>
<dbReference type="SUPFAM" id="SSF48208">
    <property type="entry name" value="Six-hairpin glycosidases"/>
    <property type="match status" value="1"/>
</dbReference>
<evidence type="ECO:0000256" key="1">
    <source>
        <dbReference type="ARBA" id="ARBA00022801"/>
    </source>
</evidence>
<sequence length="389" mass="43849">MPALHFDEQHIKQIIDRVVERTFNMDFNWDWPGGVAFYGVCEAYEATGKREYLDKLREWVDENIADGLPPLSVNGVSIGHGLLTLYEATGEEQYLQIAKEMAEFLDTKAERFAEGVFQHTVNSETDIFPEQAWVDTMFMAGYYLLRIGHLLGNERYFEDGLRQYHGHEQLLQDEDTNLYYHGWDNVQGNHMSSIYWARGNSWAALTMSKALQYVPVQHPSYMMIDGSLRDQLSTLVRLQAPEGLWHTVLDDETSYLETSGSAGIATALLMRGRLYNKYSQKAIDGILARIKEDGTVTGVSAGTAVMNDIDGYRQVPEKRIQGWGQGLTLAFLAQILRTRQDVYGQMTSKTPEDIEASSRTESVSSHTPERHGVSESEASAADEAGVETH</sequence>
<keyword evidence="4" id="KW-1185">Reference proteome</keyword>
<dbReference type="InterPro" id="IPR052043">
    <property type="entry name" value="PolySaccharide_Degr_Enz"/>
</dbReference>
<dbReference type="Gene3D" id="1.50.10.10">
    <property type="match status" value="1"/>
</dbReference>
<dbReference type="PANTHER" id="PTHR33886:SF8">
    <property type="entry name" value="UNSATURATED RHAMNOGALACTURONAN HYDROLASE (EUROFUNG)"/>
    <property type="match status" value="1"/>
</dbReference>
<dbReference type="Pfam" id="PF07470">
    <property type="entry name" value="Glyco_hydro_88"/>
    <property type="match status" value="1"/>
</dbReference>
<evidence type="ECO:0000256" key="2">
    <source>
        <dbReference type="SAM" id="MobiDB-lite"/>
    </source>
</evidence>
<dbReference type="GO" id="GO:0016787">
    <property type="term" value="F:hydrolase activity"/>
    <property type="evidence" value="ECO:0007669"/>
    <property type="project" value="UniProtKB-KW"/>
</dbReference>
<feature type="region of interest" description="Disordered" evidence="2">
    <location>
        <begin position="348"/>
        <end position="389"/>
    </location>
</feature>
<dbReference type="EMBL" id="JBHUEH010000010">
    <property type="protein sequence ID" value="MFD1884507.1"/>
    <property type="molecule type" value="Genomic_DNA"/>
</dbReference>
<dbReference type="InterPro" id="IPR008928">
    <property type="entry name" value="6-hairpin_glycosidase_sf"/>
</dbReference>
<dbReference type="InterPro" id="IPR010905">
    <property type="entry name" value="Glyco_hydro_88"/>
</dbReference>
<keyword evidence="1 3" id="KW-0378">Hydrolase</keyword>